<gene>
    <name evidence="1" type="ORF">CB4_03156</name>
</gene>
<sequence length="234" mass="26426">MIIKTNSDEETKRAQWLRGAALKRDWVTDCTIVPFGIDGVFVTTEKAKEGPITFNFGDREESNYVAVICGRGAEDIDKVLFEDVPEAWEYARLVAKEAGLPEDAVDGDIFERSSEDESESENGEDRPISLQELHELFKDAKDRGADANVDLFLSGPYEEVPIILTSGKVESVEFEKEELHGDMELTVRIDSSLIGLKEREFVFTVDNEDKKMIYGNQATKDNEWPQYSVFIAVK</sequence>
<accession>A0A0U5B2Z1</accession>
<organism evidence="1 2">
    <name type="scientific">Aneurinibacillus soli</name>
    <dbReference type="NCBI Taxonomy" id="1500254"/>
    <lineage>
        <taxon>Bacteria</taxon>
        <taxon>Bacillati</taxon>
        <taxon>Bacillota</taxon>
        <taxon>Bacilli</taxon>
        <taxon>Bacillales</taxon>
        <taxon>Paenibacillaceae</taxon>
        <taxon>Aneurinibacillus group</taxon>
        <taxon>Aneurinibacillus</taxon>
    </lineage>
</organism>
<evidence type="ECO:0000313" key="1">
    <source>
        <dbReference type="EMBL" id="BAU28978.1"/>
    </source>
</evidence>
<protein>
    <submittedName>
        <fullName evidence="1">Uncharacterized protein</fullName>
    </submittedName>
</protein>
<keyword evidence="2" id="KW-1185">Reference proteome</keyword>
<dbReference type="KEGG" id="asoc:CB4_03156"/>
<dbReference type="RefSeq" id="WP_096466667.1">
    <property type="nucleotide sequence ID" value="NZ_AP017312.1"/>
</dbReference>
<reference evidence="1 2" key="1">
    <citation type="submission" date="2015-12" db="EMBL/GenBank/DDBJ databases">
        <title>Genome sequence of Aneurinibacillus soli.</title>
        <authorList>
            <person name="Lee J.S."/>
            <person name="Lee K.C."/>
            <person name="Kim K.K."/>
            <person name="Lee B.W."/>
        </authorList>
    </citation>
    <scope>NUCLEOTIDE SEQUENCE [LARGE SCALE GENOMIC DNA]</scope>
    <source>
        <strain evidence="1 2">CB4</strain>
    </source>
</reference>
<proteinExistence type="predicted"/>
<name>A0A0U5B2Z1_9BACL</name>
<dbReference type="OrthoDB" id="9805987at2"/>
<dbReference type="Proteomes" id="UP000217696">
    <property type="component" value="Chromosome"/>
</dbReference>
<dbReference type="AlphaFoldDB" id="A0A0U5B2Z1"/>
<evidence type="ECO:0000313" key="2">
    <source>
        <dbReference type="Proteomes" id="UP000217696"/>
    </source>
</evidence>
<dbReference type="EMBL" id="AP017312">
    <property type="protein sequence ID" value="BAU28978.1"/>
    <property type="molecule type" value="Genomic_DNA"/>
</dbReference>